<keyword evidence="3" id="KW-0675">Receptor</keyword>
<dbReference type="Proteomes" id="UP000184387">
    <property type="component" value="Unassembled WGS sequence"/>
</dbReference>
<dbReference type="OrthoDB" id="7374856at2"/>
<dbReference type="PANTHER" id="PTHR42928:SF5">
    <property type="entry name" value="BLR1237 PROTEIN"/>
    <property type="match status" value="1"/>
</dbReference>
<dbReference type="InterPro" id="IPR042100">
    <property type="entry name" value="Bug_dom1"/>
</dbReference>
<name>A0A1M6MTE6_9PROT</name>
<dbReference type="Gene3D" id="3.40.190.10">
    <property type="entry name" value="Periplasmic binding protein-like II"/>
    <property type="match status" value="1"/>
</dbReference>
<dbReference type="PANTHER" id="PTHR42928">
    <property type="entry name" value="TRICARBOXYLATE-BINDING PROTEIN"/>
    <property type="match status" value="1"/>
</dbReference>
<evidence type="ECO:0000313" key="4">
    <source>
        <dbReference type="Proteomes" id="UP000184387"/>
    </source>
</evidence>
<evidence type="ECO:0000256" key="2">
    <source>
        <dbReference type="SAM" id="SignalP"/>
    </source>
</evidence>
<dbReference type="PIRSF" id="PIRSF017082">
    <property type="entry name" value="YflP"/>
    <property type="match status" value="1"/>
</dbReference>
<sequence length="325" mass="33755">MLTRRQSLALLSAAPGLRVLPALAQPGFPDQPVRMIVPFAAGGPADIIARLLGPVMGATLRQPVVVDSRSGAGGMVGVEAAARSRPDGLTTVLASTGALVVLPQLMPRMAYDVQKDLAPITHVLSVPQVLVVSPKLGVKSVAELVALAKRQPGKLTYGSAGNGSSLHLAGELFRLRTGIDIVHVPYRGAAPAVTDLLGGTIDMLLADVPVVVSHVRGGALPALAITAERRLPSLPEVPTMAEAGAREVISETWYALFAPAGTPPDRIATLHAAAVAALRDAETRRNLADQGGIVAGGSPEELAAFIRSETTKWGEIIRLANIRID</sequence>
<dbReference type="Gene3D" id="3.40.190.150">
    <property type="entry name" value="Bordetella uptake gene, domain 1"/>
    <property type="match status" value="1"/>
</dbReference>
<dbReference type="CDD" id="cd13578">
    <property type="entry name" value="PBP2_Bug27"/>
    <property type="match status" value="1"/>
</dbReference>
<dbReference type="STRING" id="198092.SAMN02745194_03583"/>
<evidence type="ECO:0000256" key="1">
    <source>
        <dbReference type="ARBA" id="ARBA00006987"/>
    </source>
</evidence>
<gene>
    <name evidence="3" type="ORF">SAMN02745194_03583</name>
</gene>
<keyword evidence="4" id="KW-1185">Reference proteome</keyword>
<feature type="chain" id="PRO_5012861662" evidence="2">
    <location>
        <begin position="25"/>
        <end position="325"/>
    </location>
</feature>
<protein>
    <submittedName>
        <fullName evidence="3">Tripartite-type tricarboxylate transporter, receptor component TctC</fullName>
    </submittedName>
</protein>
<evidence type="ECO:0000313" key="3">
    <source>
        <dbReference type="EMBL" id="SHJ86795.1"/>
    </source>
</evidence>
<keyword evidence="2" id="KW-0732">Signal</keyword>
<dbReference type="Pfam" id="PF03401">
    <property type="entry name" value="TctC"/>
    <property type="match status" value="1"/>
</dbReference>
<feature type="signal peptide" evidence="2">
    <location>
        <begin position="1"/>
        <end position="24"/>
    </location>
</feature>
<dbReference type="EMBL" id="FQZF01000023">
    <property type="protein sequence ID" value="SHJ86795.1"/>
    <property type="molecule type" value="Genomic_DNA"/>
</dbReference>
<reference evidence="3 4" key="1">
    <citation type="submission" date="2016-11" db="EMBL/GenBank/DDBJ databases">
        <authorList>
            <person name="Jaros S."/>
            <person name="Januszkiewicz K."/>
            <person name="Wedrychowicz H."/>
        </authorList>
    </citation>
    <scope>NUCLEOTIDE SEQUENCE [LARGE SCALE GENOMIC DNA]</scope>
    <source>
        <strain evidence="3 4">DSM 14916</strain>
    </source>
</reference>
<comment type="similarity">
    <text evidence="1">Belongs to the UPF0065 (bug) family.</text>
</comment>
<dbReference type="InterPro" id="IPR005064">
    <property type="entry name" value="BUG"/>
</dbReference>
<dbReference type="SUPFAM" id="SSF53850">
    <property type="entry name" value="Periplasmic binding protein-like II"/>
    <property type="match status" value="1"/>
</dbReference>
<dbReference type="RefSeq" id="WP_073137217.1">
    <property type="nucleotide sequence ID" value="NZ_FQZF01000023.1"/>
</dbReference>
<accession>A0A1M6MTE6</accession>
<proteinExistence type="inferred from homology"/>
<organism evidence="3 4">
    <name type="scientific">Muricoccus roseus</name>
    <dbReference type="NCBI Taxonomy" id="198092"/>
    <lineage>
        <taxon>Bacteria</taxon>
        <taxon>Pseudomonadati</taxon>
        <taxon>Pseudomonadota</taxon>
        <taxon>Alphaproteobacteria</taxon>
        <taxon>Acetobacterales</taxon>
        <taxon>Roseomonadaceae</taxon>
        <taxon>Muricoccus</taxon>
    </lineage>
</organism>
<dbReference type="AlphaFoldDB" id="A0A1M6MTE6"/>